<dbReference type="Gene3D" id="3.40.50.150">
    <property type="entry name" value="Vaccinia Virus protein VP39"/>
    <property type="match status" value="1"/>
</dbReference>
<reference evidence="3 4" key="1">
    <citation type="submission" date="2019-02" db="EMBL/GenBank/DDBJ databases">
        <title>Deep-cultivation of Planctomycetes and their phenomic and genomic characterization uncovers novel biology.</title>
        <authorList>
            <person name="Wiegand S."/>
            <person name="Jogler M."/>
            <person name="Boedeker C."/>
            <person name="Pinto D."/>
            <person name="Vollmers J."/>
            <person name="Rivas-Marin E."/>
            <person name="Kohn T."/>
            <person name="Peeters S.H."/>
            <person name="Heuer A."/>
            <person name="Rast P."/>
            <person name="Oberbeckmann S."/>
            <person name="Bunk B."/>
            <person name="Jeske O."/>
            <person name="Meyerdierks A."/>
            <person name="Storesund J.E."/>
            <person name="Kallscheuer N."/>
            <person name="Luecker S."/>
            <person name="Lage O.M."/>
            <person name="Pohl T."/>
            <person name="Merkel B.J."/>
            <person name="Hornburger P."/>
            <person name="Mueller R.-W."/>
            <person name="Bruemmer F."/>
            <person name="Labrenz M."/>
            <person name="Spormann A.M."/>
            <person name="Op den Camp H."/>
            <person name="Overmann J."/>
            <person name="Amann R."/>
            <person name="Jetten M.S.M."/>
            <person name="Mascher T."/>
            <person name="Medema M.H."/>
            <person name="Devos D.P."/>
            <person name="Kaster A.-K."/>
            <person name="Ovreas L."/>
            <person name="Rohde M."/>
            <person name="Galperin M.Y."/>
            <person name="Jogler C."/>
        </authorList>
    </citation>
    <scope>NUCLEOTIDE SEQUENCE [LARGE SCALE GENOMIC DNA]</scope>
    <source>
        <strain evidence="3 4">Poly30</strain>
    </source>
</reference>
<dbReference type="GO" id="GO:0061542">
    <property type="term" value="F:3-demethylubiquinol 3-O-methyltransferase activity"/>
    <property type="evidence" value="ECO:0007669"/>
    <property type="project" value="InterPro"/>
</dbReference>
<name>A0A518EP70_9BACT</name>
<dbReference type="PANTHER" id="PTHR43464">
    <property type="entry name" value="METHYLTRANSFERASE"/>
    <property type="match status" value="1"/>
</dbReference>
<evidence type="ECO:0000313" key="3">
    <source>
        <dbReference type="EMBL" id="QDV05887.1"/>
    </source>
</evidence>
<dbReference type="Proteomes" id="UP000320390">
    <property type="component" value="Chromosome"/>
</dbReference>
<dbReference type="AlphaFoldDB" id="A0A518EP70"/>
<dbReference type="SUPFAM" id="SSF53335">
    <property type="entry name" value="S-adenosyl-L-methionine-dependent methyltransferases"/>
    <property type="match status" value="1"/>
</dbReference>
<proteinExistence type="predicted"/>
<dbReference type="InterPro" id="IPR010233">
    <property type="entry name" value="UbiG_MeTrfase"/>
</dbReference>
<dbReference type="Pfam" id="PF08241">
    <property type="entry name" value="Methyltransf_11"/>
    <property type="match status" value="1"/>
</dbReference>
<dbReference type="OrthoDB" id="9778766at2"/>
<feature type="domain" description="Methyltransferase type 11" evidence="2">
    <location>
        <begin position="54"/>
        <end position="148"/>
    </location>
</feature>
<keyword evidence="1" id="KW-0831">Ubiquinone biosynthesis</keyword>
<dbReference type="GO" id="GO:0102208">
    <property type="term" value="F:2-polyprenyl-6-hydroxyphenol methylase activity"/>
    <property type="evidence" value="ECO:0007669"/>
    <property type="project" value="UniProtKB-EC"/>
</dbReference>
<keyword evidence="3" id="KW-0489">Methyltransferase</keyword>
<dbReference type="EC" id="2.1.1.222" evidence="3"/>
<evidence type="ECO:0000256" key="1">
    <source>
        <dbReference type="ARBA" id="ARBA00022688"/>
    </source>
</evidence>
<keyword evidence="4" id="KW-1185">Reference proteome</keyword>
<dbReference type="GO" id="GO:0010420">
    <property type="term" value="F:polyprenyldihydroxybenzoate methyltransferase activity"/>
    <property type="evidence" value="ECO:0007669"/>
    <property type="project" value="InterPro"/>
</dbReference>
<evidence type="ECO:0000259" key="2">
    <source>
        <dbReference type="Pfam" id="PF08241"/>
    </source>
</evidence>
<dbReference type="CDD" id="cd02440">
    <property type="entry name" value="AdoMet_MTases"/>
    <property type="match status" value="1"/>
</dbReference>
<gene>
    <name evidence="3" type="primary">ubiG_2</name>
    <name evidence="3" type="ORF">Poly30_13900</name>
</gene>
<organism evidence="3 4">
    <name type="scientific">Saltatorellus ferox</name>
    <dbReference type="NCBI Taxonomy" id="2528018"/>
    <lineage>
        <taxon>Bacteria</taxon>
        <taxon>Pseudomonadati</taxon>
        <taxon>Planctomycetota</taxon>
        <taxon>Planctomycetia</taxon>
        <taxon>Planctomycetia incertae sedis</taxon>
        <taxon>Saltatorellus</taxon>
    </lineage>
</organism>
<evidence type="ECO:0000313" key="4">
    <source>
        <dbReference type="Proteomes" id="UP000320390"/>
    </source>
</evidence>
<accession>A0A518EP70</accession>
<keyword evidence="3" id="KW-0830">Ubiquinone</keyword>
<dbReference type="PANTHER" id="PTHR43464:SF23">
    <property type="entry name" value="JUVENILE HORMONE ACID O-METHYLTRANSFERASE"/>
    <property type="match status" value="1"/>
</dbReference>
<dbReference type="InterPro" id="IPR029063">
    <property type="entry name" value="SAM-dependent_MTases_sf"/>
</dbReference>
<dbReference type="GO" id="GO:0032259">
    <property type="term" value="P:methylation"/>
    <property type="evidence" value="ECO:0007669"/>
    <property type="project" value="UniProtKB-KW"/>
</dbReference>
<protein>
    <submittedName>
        <fullName evidence="3">Ubiquinone biosynthesis O-methyltransferase</fullName>
        <ecNumber evidence="3">2.1.1.222</ecNumber>
    </submittedName>
</protein>
<dbReference type="InterPro" id="IPR013216">
    <property type="entry name" value="Methyltransf_11"/>
</dbReference>
<dbReference type="RefSeq" id="WP_145195574.1">
    <property type="nucleotide sequence ID" value="NZ_CP036434.1"/>
</dbReference>
<keyword evidence="3" id="KW-0808">Transferase</keyword>
<dbReference type="EMBL" id="CP036434">
    <property type="protein sequence ID" value="QDV05887.1"/>
    <property type="molecule type" value="Genomic_DNA"/>
</dbReference>
<dbReference type="NCBIfam" id="TIGR01983">
    <property type="entry name" value="UbiG"/>
    <property type="match status" value="1"/>
</dbReference>
<sequence>MAQAQNDLEIYDREADAWWDGSDRFFRSLRSVKEFHLELLLERWASEPSGARVVDLGCGGGLFSMALADRGADVVGVDLSGPSLGSAAREAGRRGHAAQFVRGDLTSSPVRDGWADLVLLSDVLEHVEDPKAAVIEAGRLLRPGGTLLLNTFDRRPGAGLLVVTVAEGLGLVPKGTHDPAMFVRPAEVDDAAREAGMTRTHLVWEAPSLVKTVRTWTIHMRRAPRGFAYTALYEKAQA</sequence>